<feature type="transmembrane region" description="Helical" evidence="1">
    <location>
        <begin position="112"/>
        <end position="138"/>
    </location>
</feature>
<keyword evidence="1" id="KW-0812">Transmembrane</keyword>
<reference evidence="2" key="2">
    <citation type="submission" date="2012-06" db="EMBL/GenBank/DDBJ databases">
        <authorList>
            <person name="Yu Y."/>
            <person name="Currie J."/>
            <person name="Lomeli R."/>
            <person name="Angelova A."/>
            <person name="Collura K."/>
            <person name="Wissotski M."/>
            <person name="Campos D."/>
            <person name="Kudrna D."/>
            <person name="Golser W."/>
            <person name="Ashely E."/>
            <person name="Descour A."/>
            <person name="Fernandes J."/>
            <person name="Soderlund C."/>
            <person name="Walbot V."/>
        </authorList>
    </citation>
    <scope>NUCLEOTIDE SEQUENCE</scope>
    <source>
        <strain evidence="2">B73</strain>
    </source>
</reference>
<organism evidence="2">
    <name type="scientific">Zea mays</name>
    <name type="common">Maize</name>
    <dbReference type="NCBI Taxonomy" id="4577"/>
    <lineage>
        <taxon>Eukaryota</taxon>
        <taxon>Viridiplantae</taxon>
        <taxon>Streptophyta</taxon>
        <taxon>Embryophyta</taxon>
        <taxon>Tracheophyta</taxon>
        <taxon>Spermatophyta</taxon>
        <taxon>Magnoliopsida</taxon>
        <taxon>Liliopsida</taxon>
        <taxon>Poales</taxon>
        <taxon>Poaceae</taxon>
        <taxon>PACMAD clade</taxon>
        <taxon>Panicoideae</taxon>
        <taxon>Andropogonodae</taxon>
        <taxon>Andropogoneae</taxon>
        <taxon>Tripsacinae</taxon>
        <taxon>Zea</taxon>
    </lineage>
</organism>
<name>C0P9I9_MAIZE</name>
<keyword evidence="1" id="KW-1133">Transmembrane helix</keyword>
<protein>
    <submittedName>
        <fullName evidence="2">Uncharacterized protein</fullName>
    </submittedName>
</protein>
<accession>C0P9I9</accession>
<dbReference type="ExpressionAtlas" id="C0P9I9">
    <property type="expression patterns" value="baseline"/>
</dbReference>
<dbReference type="AlphaFoldDB" id="C0P9I9"/>
<keyword evidence="1" id="KW-0472">Membrane</keyword>
<reference evidence="2" key="1">
    <citation type="journal article" date="2009" name="PLoS Genet.">
        <title>Sequencing, mapping, and analysis of 27,455 maize full-length cDNAs.</title>
        <authorList>
            <person name="Soderlund C."/>
            <person name="Descour A."/>
            <person name="Kudrna D."/>
            <person name="Bomhoff M."/>
            <person name="Boyd L."/>
            <person name="Currie J."/>
            <person name="Angelova A."/>
            <person name="Collura K."/>
            <person name="Wissotski M."/>
            <person name="Ashley E."/>
            <person name="Morrow D."/>
            <person name="Fernandes J."/>
            <person name="Walbot V."/>
            <person name="Yu Y."/>
        </authorList>
    </citation>
    <scope>NUCLEOTIDE SEQUENCE</scope>
    <source>
        <strain evidence="2">B73</strain>
    </source>
</reference>
<evidence type="ECO:0000256" key="1">
    <source>
        <dbReference type="SAM" id="Phobius"/>
    </source>
</evidence>
<evidence type="ECO:0000313" key="2">
    <source>
        <dbReference type="EMBL" id="ACN30834.1"/>
    </source>
</evidence>
<sequence length="211" mass="22717">MHACMLLIHSHRRRSYMQLSKITATPPVPFSTSSFAKKNYNPTKIVLGSGFSSPGRRWFFQRQKRAQLLRAKQKPRQKSHLRNAALLISSFSPALTVLATILSAGVHDAGHGGFVCLHLLVALLLLVVDALAAATVAAEGGRPARHGRGEVRRLRVPGHDHQYLLLPYRRRQARRRLRSAAGAGAGAGAVLASPPGGAALQVPGELPVGAR</sequence>
<proteinExistence type="evidence at transcript level"/>
<dbReference type="EMBL" id="BT064958">
    <property type="protein sequence ID" value="ACN30834.1"/>
    <property type="molecule type" value="mRNA"/>
</dbReference>
<feature type="transmembrane region" description="Helical" evidence="1">
    <location>
        <begin position="84"/>
        <end position="106"/>
    </location>
</feature>